<dbReference type="Proteomes" id="UP000594261">
    <property type="component" value="Chromosome 8"/>
</dbReference>
<accession>A0A7N2MDJ2</accession>
<reference evidence="1" key="2">
    <citation type="submission" date="2021-01" db="UniProtKB">
        <authorList>
            <consortium name="EnsemblPlants"/>
        </authorList>
    </citation>
    <scope>IDENTIFICATION</scope>
</reference>
<name>A0A7N2MDJ2_QUELO</name>
<dbReference type="Gramene" id="QL08p042781:mrna">
    <property type="protein sequence ID" value="QL08p042781:mrna"/>
    <property type="gene ID" value="QL08p042781"/>
</dbReference>
<organism evidence="1 2">
    <name type="scientific">Quercus lobata</name>
    <name type="common">Valley oak</name>
    <dbReference type="NCBI Taxonomy" id="97700"/>
    <lineage>
        <taxon>Eukaryota</taxon>
        <taxon>Viridiplantae</taxon>
        <taxon>Streptophyta</taxon>
        <taxon>Embryophyta</taxon>
        <taxon>Tracheophyta</taxon>
        <taxon>Spermatophyta</taxon>
        <taxon>Magnoliopsida</taxon>
        <taxon>eudicotyledons</taxon>
        <taxon>Gunneridae</taxon>
        <taxon>Pentapetalae</taxon>
        <taxon>rosids</taxon>
        <taxon>fabids</taxon>
        <taxon>Fagales</taxon>
        <taxon>Fagaceae</taxon>
        <taxon>Quercus</taxon>
    </lineage>
</organism>
<dbReference type="EnsemblPlants" id="QL08p042781:mrna">
    <property type="protein sequence ID" value="QL08p042781:mrna"/>
    <property type="gene ID" value="QL08p042781"/>
</dbReference>
<dbReference type="InParanoid" id="A0A7N2MDJ2"/>
<proteinExistence type="predicted"/>
<dbReference type="AlphaFoldDB" id="A0A7N2MDJ2"/>
<reference evidence="1 2" key="1">
    <citation type="journal article" date="2016" name="G3 (Bethesda)">
        <title>First Draft Assembly and Annotation of the Genome of a California Endemic Oak Quercus lobata Nee (Fagaceae).</title>
        <authorList>
            <person name="Sork V.L."/>
            <person name="Fitz-Gibbon S.T."/>
            <person name="Puiu D."/>
            <person name="Crepeau M."/>
            <person name="Gugger P.F."/>
            <person name="Sherman R."/>
            <person name="Stevens K."/>
            <person name="Langley C.H."/>
            <person name="Pellegrini M."/>
            <person name="Salzberg S.L."/>
        </authorList>
    </citation>
    <scope>NUCLEOTIDE SEQUENCE [LARGE SCALE GENOMIC DNA]</scope>
    <source>
        <strain evidence="1 2">cv. SW786</strain>
    </source>
</reference>
<keyword evidence="2" id="KW-1185">Reference proteome</keyword>
<sequence length="80" mass="9372">MVCYVHSYRRLNYIEGCPFARFFHADNISTYEKISRFQPPRVMKEKLKSCSIEEGEQCEFNKHFGTEAGLAKLEAIVHLK</sequence>
<protein>
    <submittedName>
        <fullName evidence="1">Uncharacterized protein</fullName>
    </submittedName>
</protein>
<dbReference type="EMBL" id="LRBV02000008">
    <property type="status" value="NOT_ANNOTATED_CDS"/>
    <property type="molecule type" value="Genomic_DNA"/>
</dbReference>
<evidence type="ECO:0000313" key="2">
    <source>
        <dbReference type="Proteomes" id="UP000594261"/>
    </source>
</evidence>
<evidence type="ECO:0000313" key="1">
    <source>
        <dbReference type="EnsemblPlants" id="QL08p042781:mrna"/>
    </source>
</evidence>